<dbReference type="Proteomes" id="UP000694552">
    <property type="component" value="Unplaced"/>
</dbReference>
<feature type="domain" description="SH3" evidence="4">
    <location>
        <begin position="34"/>
        <end position="98"/>
    </location>
</feature>
<reference evidence="5" key="2">
    <citation type="submission" date="2025-09" db="UniProtKB">
        <authorList>
            <consortium name="Ensembl"/>
        </authorList>
    </citation>
    <scope>IDENTIFICATION</scope>
</reference>
<dbReference type="PANTHER" id="PTHR15591">
    <property type="entry name" value="RUN AND SH3 DOMAIN CONTAINING"/>
    <property type="match status" value="1"/>
</dbReference>
<dbReference type="InterPro" id="IPR001452">
    <property type="entry name" value="SH3_domain"/>
</dbReference>
<evidence type="ECO:0000259" key="4">
    <source>
        <dbReference type="PROSITE" id="PS50002"/>
    </source>
</evidence>
<dbReference type="GO" id="GO:0031410">
    <property type="term" value="C:cytoplasmic vesicle"/>
    <property type="evidence" value="ECO:0007669"/>
    <property type="project" value="TreeGrafter"/>
</dbReference>
<accession>A0A8C8E7D7</accession>
<name>A0A8C8E7D7_9STRI</name>
<keyword evidence="1 2" id="KW-0728">SH3 domain</keyword>
<evidence type="ECO:0000313" key="5">
    <source>
        <dbReference type="Ensembl" id="ENSOSUP00000005434.1"/>
    </source>
</evidence>
<protein>
    <recommendedName>
        <fullName evidence="4">SH3 domain-containing protein</fullName>
    </recommendedName>
</protein>
<evidence type="ECO:0000256" key="1">
    <source>
        <dbReference type="ARBA" id="ARBA00022443"/>
    </source>
</evidence>
<dbReference type="SUPFAM" id="SSF50044">
    <property type="entry name" value="SH3-domain"/>
    <property type="match status" value="1"/>
</dbReference>
<dbReference type="SMART" id="SM00326">
    <property type="entry name" value="SH3"/>
    <property type="match status" value="1"/>
</dbReference>
<organism evidence="5 6">
    <name type="scientific">Otus sunia</name>
    <name type="common">Oriental scops-owl</name>
    <dbReference type="NCBI Taxonomy" id="257818"/>
    <lineage>
        <taxon>Eukaryota</taxon>
        <taxon>Metazoa</taxon>
        <taxon>Chordata</taxon>
        <taxon>Craniata</taxon>
        <taxon>Vertebrata</taxon>
        <taxon>Euteleostomi</taxon>
        <taxon>Archelosauria</taxon>
        <taxon>Archosauria</taxon>
        <taxon>Dinosauria</taxon>
        <taxon>Saurischia</taxon>
        <taxon>Theropoda</taxon>
        <taxon>Coelurosauria</taxon>
        <taxon>Aves</taxon>
        <taxon>Neognathae</taxon>
        <taxon>Neoaves</taxon>
        <taxon>Telluraves</taxon>
        <taxon>Strigiformes</taxon>
        <taxon>Strigidae</taxon>
        <taxon>Otus</taxon>
    </lineage>
</organism>
<dbReference type="PANTHER" id="PTHR15591:SF14">
    <property type="entry name" value="AP-4 COMPLEX ACCESSORY SUBUNIT RUSC2"/>
    <property type="match status" value="1"/>
</dbReference>
<dbReference type="PROSITE" id="PS50002">
    <property type="entry name" value="SH3"/>
    <property type="match status" value="1"/>
</dbReference>
<keyword evidence="3" id="KW-0732">Signal</keyword>
<evidence type="ECO:0000256" key="2">
    <source>
        <dbReference type="PROSITE-ProRule" id="PRU00192"/>
    </source>
</evidence>
<feature type="chain" id="PRO_5034640772" description="SH3 domain-containing protein" evidence="3">
    <location>
        <begin position="17"/>
        <end position="101"/>
    </location>
</feature>
<dbReference type="Ensembl" id="ENSOSUT00000005631.1">
    <property type="protein sequence ID" value="ENSOSUP00000005434.1"/>
    <property type="gene ID" value="ENSOSUG00000004032.1"/>
</dbReference>
<dbReference type="AlphaFoldDB" id="A0A8C8E7D7"/>
<dbReference type="InterPro" id="IPR036028">
    <property type="entry name" value="SH3-like_dom_sf"/>
</dbReference>
<dbReference type="Gene3D" id="2.30.30.40">
    <property type="entry name" value="SH3 Domains"/>
    <property type="match status" value="1"/>
</dbReference>
<evidence type="ECO:0000256" key="3">
    <source>
        <dbReference type="SAM" id="SignalP"/>
    </source>
</evidence>
<keyword evidence="6" id="KW-1185">Reference proteome</keyword>
<reference evidence="5" key="1">
    <citation type="submission" date="2025-08" db="UniProtKB">
        <authorList>
            <consortium name="Ensembl"/>
        </authorList>
    </citation>
    <scope>IDENTIFICATION</scope>
</reference>
<dbReference type="Pfam" id="PF14604">
    <property type="entry name" value="SH3_9"/>
    <property type="match status" value="1"/>
</dbReference>
<sequence length="101" mass="11023">MSFLQVALWLAELGQVRVPDGGPDSRSKAPPSRAGDVFLAPLCPWWSLGFSGVSTGQLSFNKGDILRVISKVDGDWLQCSLGSKKGLVPIMYITHLENEDY</sequence>
<feature type="signal peptide" evidence="3">
    <location>
        <begin position="1"/>
        <end position="16"/>
    </location>
</feature>
<proteinExistence type="predicted"/>
<dbReference type="InterPro" id="IPR047343">
    <property type="entry name" value="RUSC1_2"/>
</dbReference>
<evidence type="ECO:0000313" key="6">
    <source>
        <dbReference type="Proteomes" id="UP000694552"/>
    </source>
</evidence>